<feature type="transmembrane region" description="Helical" evidence="4">
    <location>
        <begin position="103"/>
        <end position="127"/>
    </location>
</feature>
<dbReference type="PANTHER" id="PTHR44216">
    <property type="entry name" value="PROTEIN O-MANNOSYL-TRANSFERASE TMTC2"/>
    <property type="match status" value="1"/>
</dbReference>
<dbReference type="EMBL" id="OV725081">
    <property type="protein sequence ID" value="CAH1403505.1"/>
    <property type="molecule type" value="Genomic_DNA"/>
</dbReference>
<keyword evidence="1" id="KW-0677">Repeat</keyword>
<dbReference type="PANTHER" id="PTHR44216:SF3">
    <property type="entry name" value="PROTEIN O-MANNOSYL-TRANSFERASE TMTC2"/>
    <property type="match status" value="1"/>
</dbReference>
<evidence type="ECO:0000313" key="6">
    <source>
        <dbReference type="EMBL" id="CAH1403505.1"/>
    </source>
</evidence>
<dbReference type="GO" id="GO:0005789">
    <property type="term" value="C:endoplasmic reticulum membrane"/>
    <property type="evidence" value="ECO:0007669"/>
    <property type="project" value="TreeGrafter"/>
</dbReference>
<keyword evidence="4" id="KW-1133">Transmembrane helix</keyword>
<evidence type="ECO:0000313" key="7">
    <source>
        <dbReference type="Proteomes" id="UP001152798"/>
    </source>
</evidence>
<organism evidence="6 7">
    <name type="scientific">Nezara viridula</name>
    <name type="common">Southern green stink bug</name>
    <name type="synonym">Cimex viridulus</name>
    <dbReference type="NCBI Taxonomy" id="85310"/>
    <lineage>
        <taxon>Eukaryota</taxon>
        <taxon>Metazoa</taxon>
        <taxon>Ecdysozoa</taxon>
        <taxon>Arthropoda</taxon>
        <taxon>Hexapoda</taxon>
        <taxon>Insecta</taxon>
        <taxon>Pterygota</taxon>
        <taxon>Neoptera</taxon>
        <taxon>Paraneoptera</taxon>
        <taxon>Hemiptera</taxon>
        <taxon>Heteroptera</taxon>
        <taxon>Panheteroptera</taxon>
        <taxon>Pentatomomorpha</taxon>
        <taxon>Pentatomoidea</taxon>
        <taxon>Pentatomidae</taxon>
        <taxon>Pentatominae</taxon>
        <taxon>Nezara</taxon>
    </lineage>
</organism>
<sequence length="327" mass="36969">MERSTSGWDRLLIIYLGPGAAPQTNQILQRPLFNTITLSSSARVLFNLELPRRDGCPGCGAVKSLCWLGAGLVVLVSCRLHLMGLTSPTFATSDNPTARHSSFLARTLTFSYLPAFNGLLLLFPRWLSFDWSMDAIPRIESILDSRNLFTVLFYGLFYLGMSRSLRSLKSEEMTKKIKPRKCRGCGQGCGYHTRYCKISNNNNYPTSHCNCKIAPRSRRESEAILISISILILPFIPASNLFFYVGFVVAERVLYLPSVGYCLLLGVGYGRISRYTLPRIALIVLILSYSARTYLRNFDWQDEESLYRSGVHINPPKGEFLYEIKIE</sequence>
<feature type="transmembrane region" description="Helical" evidence="4">
    <location>
        <begin position="253"/>
        <end position="270"/>
    </location>
</feature>
<reference evidence="6" key="1">
    <citation type="submission" date="2022-01" db="EMBL/GenBank/DDBJ databases">
        <authorList>
            <person name="King R."/>
        </authorList>
    </citation>
    <scope>NUCLEOTIDE SEQUENCE</scope>
</reference>
<dbReference type="Proteomes" id="UP001152798">
    <property type="component" value="Chromosome 5"/>
</dbReference>
<evidence type="ECO:0000256" key="1">
    <source>
        <dbReference type="ARBA" id="ARBA00022737"/>
    </source>
</evidence>
<evidence type="ECO:0000259" key="5">
    <source>
        <dbReference type="Pfam" id="PF08409"/>
    </source>
</evidence>
<dbReference type="OrthoDB" id="66906at2759"/>
<keyword evidence="7" id="KW-1185">Reference proteome</keyword>
<dbReference type="Pfam" id="PF08409">
    <property type="entry name" value="TMTC_DUF1736"/>
    <property type="match status" value="1"/>
</dbReference>
<evidence type="ECO:0000256" key="3">
    <source>
        <dbReference type="ARBA" id="ARBA00023136"/>
    </source>
</evidence>
<keyword evidence="4" id="KW-0812">Transmembrane</keyword>
<dbReference type="GO" id="GO:0035269">
    <property type="term" value="P:protein O-linked glycosylation via mannose"/>
    <property type="evidence" value="ECO:0007669"/>
    <property type="project" value="TreeGrafter"/>
</dbReference>
<evidence type="ECO:0000256" key="2">
    <source>
        <dbReference type="ARBA" id="ARBA00022803"/>
    </source>
</evidence>
<feature type="transmembrane region" description="Helical" evidence="4">
    <location>
        <begin position="147"/>
        <end position="165"/>
    </location>
</feature>
<proteinExistence type="predicted"/>
<protein>
    <recommendedName>
        <fullName evidence="5">DUF1736 domain-containing protein</fullName>
    </recommendedName>
</protein>
<gene>
    <name evidence="6" type="ORF">NEZAVI_LOCUS12108</name>
</gene>
<accession>A0A9P0HKC2</accession>
<name>A0A9P0HKC2_NEZVI</name>
<keyword evidence="2" id="KW-0802">TPR repeat</keyword>
<feature type="domain" description="DUF1736" evidence="5">
    <location>
        <begin position="86"/>
        <end position="157"/>
    </location>
</feature>
<dbReference type="InterPro" id="IPR052384">
    <property type="entry name" value="TMTC_O-mannosyltransferase"/>
</dbReference>
<feature type="transmembrane region" description="Helical" evidence="4">
    <location>
        <begin position="223"/>
        <end position="247"/>
    </location>
</feature>
<dbReference type="AlphaFoldDB" id="A0A9P0HKC2"/>
<keyword evidence="3 4" id="KW-0472">Membrane</keyword>
<dbReference type="InterPro" id="IPR013618">
    <property type="entry name" value="TMTC_DUF1736"/>
</dbReference>
<dbReference type="GO" id="GO:0000030">
    <property type="term" value="F:mannosyltransferase activity"/>
    <property type="evidence" value="ECO:0007669"/>
    <property type="project" value="TreeGrafter"/>
</dbReference>
<evidence type="ECO:0000256" key="4">
    <source>
        <dbReference type="SAM" id="Phobius"/>
    </source>
</evidence>